<sequence>MPSEGPKESHVSDFINLCAKYQLDPSYTNLAHTNGVFDADRVQFTFTLYRLLMSVIEGSPISRAYNSWRTFNYGDSRRIHILFDYADRLQCEDVETIWLNKWDLKDRNIDLGHEITCRIFILSGIAALENLNKSGVLQ</sequence>
<dbReference type="Proteomes" id="UP000018438">
    <property type="component" value="Unassembled WGS sequence"/>
</dbReference>
<gene>
    <name evidence="1" type="ORF">F965_00059</name>
</gene>
<accession>N8Y523</accession>
<name>N8Y523_9GAMM</name>
<organism evidence="1 2">
    <name type="scientific">Acinetobacter schindleri NIPH 900</name>
    <dbReference type="NCBI Taxonomy" id="1217675"/>
    <lineage>
        <taxon>Bacteria</taxon>
        <taxon>Pseudomonadati</taxon>
        <taxon>Pseudomonadota</taxon>
        <taxon>Gammaproteobacteria</taxon>
        <taxon>Moraxellales</taxon>
        <taxon>Moraxellaceae</taxon>
        <taxon>Acinetobacter</taxon>
    </lineage>
</organism>
<protein>
    <submittedName>
        <fullName evidence="1">Uncharacterized protein</fullName>
    </submittedName>
</protein>
<evidence type="ECO:0000313" key="1">
    <source>
        <dbReference type="EMBL" id="ENV14713.1"/>
    </source>
</evidence>
<keyword evidence="2" id="KW-1185">Reference proteome</keyword>
<dbReference type="PATRIC" id="fig|1217675.3.peg.55"/>
<dbReference type="RefSeq" id="WP_004811453.1">
    <property type="nucleotide sequence ID" value="NZ_KB849446.1"/>
</dbReference>
<proteinExistence type="predicted"/>
<dbReference type="AlphaFoldDB" id="N8Y523"/>
<evidence type="ECO:0000313" key="2">
    <source>
        <dbReference type="Proteomes" id="UP000018438"/>
    </source>
</evidence>
<dbReference type="HOGENOM" id="CLU_1850846_0_0_6"/>
<comment type="caution">
    <text evidence="1">The sequence shown here is derived from an EMBL/GenBank/DDBJ whole genome shotgun (WGS) entry which is preliminary data.</text>
</comment>
<dbReference type="EMBL" id="APPI01000003">
    <property type="protein sequence ID" value="ENV14713.1"/>
    <property type="molecule type" value="Genomic_DNA"/>
</dbReference>
<reference evidence="1 2" key="1">
    <citation type="submission" date="2013-02" db="EMBL/GenBank/DDBJ databases">
        <title>The Genome Sequence of Acinetobacter schindleri NIPH 900.</title>
        <authorList>
            <consortium name="The Broad Institute Genome Sequencing Platform"/>
            <consortium name="The Broad Institute Genome Sequencing Center for Infectious Disease"/>
            <person name="Cerqueira G."/>
            <person name="Feldgarden M."/>
            <person name="Courvalin P."/>
            <person name="Perichon B."/>
            <person name="Grillot-Courvalin C."/>
            <person name="Clermont D."/>
            <person name="Rocha E."/>
            <person name="Yoon E.-J."/>
            <person name="Nemec A."/>
            <person name="Walker B."/>
            <person name="Young S.K."/>
            <person name="Zeng Q."/>
            <person name="Gargeya S."/>
            <person name="Fitzgerald M."/>
            <person name="Haas B."/>
            <person name="Abouelleil A."/>
            <person name="Alvarado L."/>
            <person name="Arachchi H.M."/>
            <person name="Berlin A.M."/>
            <person name="Chapman S.B."/>
            <person name="Dewar J."/>
            <person name="Goldberg J."/>
            <person name="Griggs A."/>
            <person name="Gujja S."/>
            <person name="Hansen M."/>
            <person name="Howarth C."/>
            <person name="Imamovic A."/>
            <person name="Larimer J."/>
            <person name="McCowan C."/>
            <person name="Murphy C."/>
            <person name="Neiman D."/>
            <person name="Pearson M."/>
            <person name="Priest M."/>
            <person name="Roberts A."/>
            <person name="Saif S."/>
            <person name="Shea T."/>
            <person name="Sisk P."/>
            <person name="Sykes S."/>
            <person name="Wortman J."/>
            <person name="Nusbaum C."/>
            <person name="Birren B."/>
        </authorList>
    </citation>
    <scope>NUCLEOTIDE SEQUENCE [LARGE SCALE GENOMIC DNA]</scope>
    <source>
        <strain evidence="1 2">NIPH 900</strain>
    </source>
</reference>